<dbReference type="Proteomes" id="UP000187406">
    <property type="component" value="Unassembled WGS sequence"/>
</dbReference>
<evidence type="ECO:0000313" key="2">
    <source>
        <dbReference type="Proteomes" id="UP000187406"/>
    </source>
</evidence>
<keyword evidence="2" id="KW-1185">Reference proteome</keyword>
<name>A0A1Q3AV81_CEPFO</name>
<proteinExistence type="predicted"/>
<accession>A0A1Q3AV81</accession>
<dbReference type="GO" id="GO:0020037">
    <property type="term" value="F:heme binding"/>
    <property type="evidence" value="ECO:0007669"/>
    <property type="project" value="InterPro"/>
</dbReference>
<dbReference type="STRING" id="3775.A0A1Q3AV81"/>
<dbReference type="GO" id="GO:0004497">
    <property type="term" value="F:monooxygenase activity"/>
    <property type="evidence" value="ECO:0007669"/>
    <property type="project" value="InterPro"/>
</dbReference>
<reference evidence="2" key="1">
    <citation type="submission" date="2016-04" db="EMBL/GenBank/DDBJ databases">
        <title>Cephalotus genome sequencing.</title>
        <authorList>
            <person name="Fukushima K."/>
            <person name="Hasebe M."/>
            <person name="Fang X."/>
        </authorList>
    </citation>
    <scope>NUCLEOTIDE SEQUENCE [LARGE SCALE GENOMIC DNA]</scope>
    <source>
        <strain evidence="2">cv. St1</strain>
    </source>
</reference>
<protein>
    <recommendedName>
        <fullName evidence="3">P450 domain-containing protein</fullName>
    </recommendedName>
</protein>
<dbReference type="EMBL" id="BDDD01000120">
    <property type="protein sequence ID" value="GAV59638.1"/>
    <property type="molecule type" value="Genomic_DNA"/>
</dbReference>
<dbReference type="OrthoDB" id="3945418at2759"/>
<dbReference type="SUPFAM" id="SSF48264">
    <property type="entry name" value="Cytochrome P450"/>
    <property type="match status" value="1"/>
</dbReference>
<comment type="caution">
    <text evidence="1">The sequence shown here is derived from an EMBL/GenBank/DDBJ whole genome shotgun (WGS) entry which is preliminary data.</text>
</comment>
<dbReference type="AlphaFoldDB" id="A0A1Q3AV81"/>
<dbReference type="Gene3D" id="1.10.630.10">
    <property type="entry name" value="Cytochrome P450"/>
    <property type="match status" value="1"/>
</dbReference>
<dbReference type="InParanoid" id="A0A1Q3AV81"/>
<feature type="non-terminal residue" evidence="1">
    <location>
        <position position="1"/>
    </location>
</feature>
<organism evidence="1 2">
    <name type="scientific">Cephalotus follicularis</name>
    <name type="common">Albany pitcher plant</name>
    <dbReference type="NCBI Taxonomy" id="3775"/>
    <lineage>
        <taxon>Eukaryota</taxon>
        <taxon>Viridiplantae</taxon>
        <taxon>Streptophyta</taxon>
        <taxon>Embryophyta</taxon>
        <taxon>Tracheophyta</taxon>
        <taxon>Spermatophyta</taxon>
        <taxon>Magnoliopsida</taxon>
        <taxon>eudicotyledons</taxon>
        <taxon>Gunneridae</taxon>
        <taxon>Pentapetalae</taxon>
        <taxon>rosids</taxon>
        <taxon>fabids</taxon>
        <taxon>Oxalidales</taxon>
        <taxon>Cephalotaceae</taxon>
        <taxon>Cephalotus</taxon>
    </lineage>
</organism>
<evidence type="ECO:0008006" key="3">
    <source>
        <dbReference type="Google" id="ProtNLM"/>
    </source>
</evidence>
<dbReference type="GO" id="GO:0005506">
    <property type="term" value="F:iron ion binding"/>
    <property type="evidence" value="ECO:0007669"/>
    <property type="project" value="InterPro"/>
</dbReference>
<dbReference type="InterPro" id="IPR036396">
    <property type="entry name" value="Cyt_P450_sf"/>
</dbReference>
<evidence type="ECO:0000313" key="1">
    <source>
        <dbReference type="EMBL" id="GAV59638.1"/>
    </source>
</evidence>
<dbReference type="GO" id="GO:0016705">
    <property type="term" value="F:oxidoreductase activity, acting on paired donors, with incorporation or reduction of molecular oxygen"/>
    <property type="evidence" value="ECO:0007669"/>
    <property type="project" value="InterPro"/>
</dbReference>
<sequence>LPVIGQSIGFFIAMKYNKAEKWLDQRTQKYGPISKLTLMGKRTVFLYGQAANKFIFTTGILSNQQSKPACIILGDRNLLELVDHDHKRVTDALMLFLKPESLKLYAGKMDGKVREHMDMLFK</sequence>
<gene>
    <name evidence="1" type="ORF">CFOL_v3_03169</name>
</gene>